<evidence type="ECO:0000259" key="8">
    <source>
        <dbReference type="PROSITE" id="PS50850"/>
    </source>
</evidence>
<feature type="transmembrane region" description="Helical" evidence="7">
    <location>
        <begin position="129"/>
        <end position="152"/>
    </location>
</feature>
<feature type="transmembrane region" description="Helical" evidence="7">
    <location>
        <begin position="464"/>
        <end position="483"/>
    </location>
</feature>
<comment type="caution">
    <text evidence="9">The sequence shown here is derived from an EMBL/GenBank/DDBJ whole genome shotgun (WGS) entry which is preliminary data.</text>
</comment>
<feature type="transmembrane region" description="Helical" evidence="7">
    <location>
        <begin position="260"/>
        <end position="279"/>
    </location>
</feature>
<evidence type="ECO:0000256" key="6">
    <source>
        <dbReference type="SAM" id="MobiDB-lite"/>
    </source>
</evidence>
<evidence type="ECO:0000256" key="2">
    <source>
        <dbReference type="ARBA" id="ARBA00022692"/>
    </source>
</evidence>
<feature type="transmembrane region" description="Helical" evidence="7">
    <location>
        <begin position="74"/>
        <end position="92"/>
    </location>
</feature>
<feature type="region of interest" description="Disordered" evidence="6">
    <location>
        <begin position="498"/>
        <end position="538"/>
    </location>
</feature>
<gene>
    <name evidence="9" type="ORF">QQZ08_004436</name>
</gene>
<feature type="transmembrane region" description="Helical" evidence="7">
    <location>
        <begin position="389"/>
        <end position="411"/>
    </location>
</feature>
<feature type="transmembrane region" description="Helical" evidence="7">
    <location>
        <begin position="300"/>
        <end position="324"/>
    </location>
</feature>
<keyword evidence="4 7" id="KW-0472">Membrane</keyword>
<keyword evidence="2 7" id="KW-0812">Transmembrane</keyword>
<evidence type="ECO:0000313" key="9">
    <source>
        <dbReference type="EMBL" id="KAK7429029.1"/>
    </source>
</evidence>
<dbReference type="PANTHER" id="PTHR42718">
    <property type="entry name" value="MAJOR FACILITATOR SUPERFAMILY MULTIDRUG TRANSPORTER MFSC"/>
    <property type="match status" value="1"/>
</dbReference>
<keyword evidence="10" id="KW-1185">Reference proteome</keyword>
<feature type="transmembrane region" description="Helical" evidence="7">
    <location>
        <begin position="34"/>
        <end position="62"/>
    </location>
</feature>
<name>A0ABR1I729_9HYPO</name>
<reference evidence="9 10" key="1">
    <citation type="journal article" date="2025" name="Microbiol. Resour. Announc.">
        <title>Draft genome sequences for Neonectria magnoliae and Neonectria punicea, canker pathogens of Liriodendron tulipifera and Acer saccharum in West Virginia.</title>
        <authorList>
            <person name="Petronek H.M."/>
            <person name="Kasson M.T."/>
            <person name="Metheny A.M."/>
            <person name="Stauder C.M."/>
            <person name="Lovett B."/>
            <person name="Lynch S.C."/>
            <person name="Garnas J.R."/>
            <person name="Kasson L.R."/>
            <person name="Stajich J.E."/>
        </authorList>
    </citation>
    <scope>NUCLEOTIDE SEQUENCE [LARGE SCALE GENOMIC DNA]</scope>
    <source>
        <strain evidence="9 10">NRRL 64651</strain>
    </source>
</reference>
<comment type="subcellular location">
    <subcellularLocation>
        <location evidence="1">Membrane</location>
        <topology evidence="1">Multi-pass membrane protein</topology>
    </subcellularLocation>
</comment>
<evidence type="ECO:0000256" key="7">
    <source>
        <dbReference type="SAM" id="Phobius"/>
    </source>
</evidence>
<evidence type="ECO:0000256" key="3">
    <source>
        <dbReference type="ARBA" id="ARBA00022989"/>
    </source>
</evidence>
<dbReference type="SUPFAM" id="SSF103473">
    <property type="entry name" value="MFS general substrate transporter"/>
    <property type="match status" value="1"/>
</dbReference>
<dbReference type="InterPro" id="IPR011701">
    <property type="entry name" value="MFS"/>
</dbReference>
<accession>A0ABR1I729</accession>
<protein>
    <recommendedName>
        <fullName evidence="8">Major facilitator superfamily (MFS) profile domain-containing protein</fullName>
    </recommendedName>
</protein>
<sequence>MAAQDEERVAGAGPDAVPDVEALGRQRPVNFASFWAEVGFGVALLGSMLLAEFFVSGFHIILPPLVVALDIPQASQTWPSSVFSLITGAFLLPMGRIGDKYGGYLLFNAGLLWFFAWCLIAGFSKNYTMLIVCRAMQGFGPAAYLPGGVMLLGKIYRPGPRKNLIFGLYGAFAPLGFFFGILVGGLSAEYLTWSWYFWIGAIAAGCVSVASLLAIPFDYHDKRVAVNMDWWGFATIVPGLLLIVYSITDSSHAPDGWKTPYIIVTLILGIAFLVGAWYVETRVASNPLLPADLFSPRYMTRLMVALFMGYGVFGLFLFYSTFYIELVMEQSPLTTAIWYIPMFAGGLIIGTVSGFTLHLLPGRILLVISAVANLMCTLLFAIMPEGVGYWPYVFPSMICATMGIDITYTVSNVFITTNMPNHLQGLAGAMINSVLFLGISFWLGMADIAVGETSHLGERKSYKVAFWLAVGAAAVPLLLLPFLHIGSAKSDLTLEERQRLAAETASTGETATAETAEIAETGETERQREAEKREAEKR</sequence>
<dbReference type="PROSITE" id="PS50850">
    <property type="entry name" value="MFS"/>
    <property type="match status" value="1"/>
</dbReference>
<dbReference type="InterPro" id="IPR020846">
    <property type="entry name" value="MFS_dom"/>
</dbReference>
<feature type="domain" description="Major facilitator superfamily (MFS) profile" evidence="8">
    <location>
        <begin position="32"/>
        <end position="488"/>
    </location>
</feature>
<evidence type="ECO:0000256" key="4">
    <source>
        <dbReference type="ARBA" id="ARBA00023136"/>
    </source>
</evidence>
<feature type="transmembrane region" description="Helical" evidence="7">
    <location>
        <begin position="104"/>
        <end position="123"/>
    </location>
</feature>
<evidence type="ECO:0000256" key="5">
    <source>
        <dbReference type="ARBA" id="ARBA00023180"/>
    </source>
</evidence>
<feature type="compositionally biased region" description="Low complexity" evidence="6">
    <location>
        <begin position="501"/>
        <end position="521"/>
    </location>
</feature>
<dbReference type="Proteomes" id="UP001498421">
    <property type="component" value="Unassembled WGS sequence"/>
</dbReference>
<dbReference type="InterPro" id="IPR036259">
    <property type="entry name" value="MFS_trans_sf"/>
</dbReference>
<feature type="transmembrane region" description="Helical" evidence="7">
    <location>
        <begin position="423"/>
        <end position="444"/>
    </location>
</feature>
<organism evidence="9 10">
    <name type="scientific">Neonectria magnoliae</name>
    <dbReference type="NCBI Taxonomy" id="2732573"/>
    <lineage>
        <taxon>Eukaryota</taxon>
        <taxon>Fungi</taxon>
        <taxon>Dikarya</taxon>
        <taxon>Ascomycota</taxon>
        <taxon>Pezizomycotina</taxon>
        <taxon>Sordariomycetes</taxon>
        <taxon>Hypocreomycetidae</taxon>
        <taxon>Hypocreales</taxon>
        <taxon>Nectriaceae</taxon>
        <taxon>Neonectria</taxon>
    </lineage>
</organism>
<evidence type="ECO:0000313" key="10">
    <source>
        <dbReference type="Proteomes" id="UP001498421"/>
    </source>
</evidence>
<feature type="compositionally biased region" description="Basic and acidic residues" evidence="6">
    <location>
        <begin position="523"/>
        <end position="538"/>
    </location>
</feature>
<keyword evidence="5" id="KW-0325">Glycoprotein</keyword>
<evidence type="ECO:0000256" key="1">
    <source>
        <dbReference type="ARBA" id="ARBA00004141"/>
    </source>
</evidence>
<keyword evidence="3 7" id="KW-1133">Transmembrane helix</keyword>
<proteinExistence type="predicted"/>
<dbReference type="Gene3D" id="1.20.1250.20">
    <property type="entry name" value="MFS general substrate transporter like domains"/>
    <property type="match status" value="2"/>
</dbReference>
<feature type="transmembrane region" description="Helical" evidence="7">
    <location>
        <begin position="164"/>
        <end position="183"/>
    </location>
</feature>
<feature type="transmembrane region" description="Helical" evidence="7">
    <location>
        <begin position="364"/>
        <end position="383"/>
    </location>
</feature>
<feature type="transmembrane region" description="Helical" evidence="7">
    <location>
        <begin position="336"/>
        <end position="357"/>
    </location>
</feature>
<dbReference type="PANTHER" id="PTHR42718:SF11">
    <property type="entry name" value="MAJOR FACILITATOR SUPERFAMILY (MFS) PROFILE DOMAIN-CONTAINING PROTEIN"/>
    <property type="match status" value="1"/>
</dbReference>
<dbReference type="Pfam" id="PF07690">
    <property type="entry name" value="MFS_1"/>
    <property type="match status" value="2"/>
</dbReference>
<feature type="transmembrane region" description="Helical" evidence="7">
    <location>
        <begin position="195"/>
        <end position="217"/>
    </location>
</feature>
<feature type="transmembrane region" description="Helical" evidence="7">
    <location>
        <begin position="229"/>
        <end position="248"/>
    </location>
</feature>
<dbReference type="EMBL" id="JAZAVK010000033">
    <property type="protein sequence ID" value="KAK7429029.1"/>
    <property type="molecule type" value="Genomic_DNA"/>
</dbReference>